<dbReference type="EMBL" id="BFEA01000155">
    <property type="protein sequence ID" value="GBG71899.1"/>
    <property type="molecule type" value="Genomic_DNA"/>
</dbReference>
<evidence type="ECO:0000256" key="1">
    <source>
        <dbReference type="SAM" id="SignalP"/>
    </source>
</evidence>
<feature type="chain" id="PRO_5017430591" description="Secreted protein" evidence="1">
    <location>
        <begin position="17"/>
        <end position="125"/>
    </location>
</feature>
<proteinExistence type="predicted"/>
<gene>
    <name evidence="2" type="ORF">CBR_g10835</name>
</gene>
<organism evidence="2 3">
    <name type="scientific">Chara braunii</name>
    <name type="common">Braun's stonewort</name>
    <dbReference type="NCBI Taxonomy" id="69332"/>
    <lineage>
        <taxon>Eukaryota</taxon>
        <taxon>Viridiplantae</taxon>
        <taxon>Streptophyta</taxon>
        <taxon>Charophyceae</taxon>
        <taxon>Charales</taxon>
        <taxon>Characeae</taxon>
        <taxon>Chara</taxon>
    </lineage>
</organism>
<keyword evidence="3" id="KW-1185">Reference proteome</keyword>
<sequence>MVAMVLVMILVWKARPELTSILFLLSTQQLSDSLRTMSSWLICGNASLGQEASTCPKQMKKKKTKERIVLTCPALALTRASREKMANWSDEVRRSTVESGCGLVFMKDFLATSSFGFALLRLLAS</sequence>
<evidence type="ECO:0008006" key="4">
    <source>
        <dbReference type="Google" id="ProtNLM"/>
    </source>
</evidence>
<reference evidence="2 3" key="1">
    <citation type="journal article" date="2018" name="Cell">
        <title>The Chara Genome: Secondary Complexity and Implications for Plant Terrestrialization.</title>
        <authorList>
            <person name="Nishiyama T."/>
            <person name="Sakayama H."/>
            <person name="Vries J.D."/>
            <person name="Buschmann H."/>
            <person name="Saint-Marcoux D."/>
            <person name="Ullrich K.K."/>
            <person name="Haas F.B."/>
            <person name="Vanderstraeten L."/>
            <person name="Becker D."/>
            <person name="Lang D."/>
            <person name="Vosolsobe S."/>
            <person name="Rombauts S."/>
            <person name="Wilhelmsson P.K.I."/>
            <person name="Janitza P."/>
            <person name="Kern R."/>
            <person name="Heyl A."/>
            <person name="Rumpler F."/>
            <person name="Villalobos L.I.A.C."/>
            <person name="Clay J.M."/>
            <person name="Skokan R."/>
            <person name="Toyoda A."/>
            <person name="Suzuki Y."/>
            <person name="Kagoshima H."/>
            <person name="Schijlen E."/>
            <person name="Tajeshwar N."/>
            <person name="Catarino B."/>
            <person name="Hetherington A.J."/>
            <person name="Saltykova A."/>
            <person name="Bonnot C."/>
            <person name="Breuninger H."/>
            <person name="Symeonidi A."/>
            <person name="Radhakrishnan G.V."/>
            <person name="Van Nieuwerburgh F."/>
            <person name="Deforce D."/>
            <person name="Chang C."/>
            <person name="Karol K.G."/>
            <person name="Hedrich R."/>
            <person name="Ulvskov P."/>
            <person name="Glockner G."/>
            <person name="Delwiche C.F."/>
            <person name="Petrasek J."/>
            <person name="Van de Peer Y."/>
            <person name="Friml J."/>
            <person name="Beilby M."/>
            <person name="Dolan L."/>
            <person name="Kohara Y."/>
            <person name="Sugano S."/>
            <person name="Fujiyama A."/>
            <person name="Delaux P.-M."/>
            <person name="Quint M."/>
            <person name="TheiBen G."/>
            <person name="Hagemann M."/>
            <person name="Harholt J."/>
            <person name="Dunand C."/>
            <person name="Zachgo S."/>
            <person name="Langdale J."/>
            <person name="Maumus F."/>
            <person name="Straeten D.V.D."/>
            <person name="Gould S.B."/>
            <person name="Rensing S.A."/>
        </authorList>
    </citation>
    <scope>NUCLEOTIDE SEQUENCE [LARGE SCALE GENOMIC DNA]</scope>
    <source>
        <strain evidence="2 3">S276</strain>
    </source>
</reference>
<dbReference type="Gramene" id="GBG71899">
    <property type="protein sequence ID" value="GBG71899"/>
    <property type="gene ID" value="CBR_g10835"/>
</dbReference>
<comment type="caution">
    <text evidence="2">The sequence shown here is derived from an EMBL/GenBank/DDBJ whole genome shotgun (WGS) entry which is preliminary data.</text>
</comment>
<name>A0A388KPB5_CHABU</name>
<evidence type="ECO:0000313" key="2">
    <source>
        <dbReference type="EMBL" id="GBG71899.1"/>
    </source>
</evidence>
<evidence type="ECO:0000313" key="3">
    <source>
        <dbReference type="Proteomes" id="UP000265515"/>
    </source>
</evidence>
<keyword evidence="1" id="KW-0732">Signal</keyword>
<accession>A0A388KPB5</accession>
<dbReference type="Proteomes" id="UP000265515">
    <property type="component" value="Unassembled WGS sequence"/>
</dbReference>
<feature type="signal peptide" evidence="1">
    <location>
        <begin position="1"/>
        <end position="16"/>
    </location>
</feature>
<dbReference type="AlphaFoldDB" id="A0A388KPB5"/>
<protein>
    <recommendedName>
        <fullName evidence="4">Secreted protein</fullName>
    </recommendedName>
</protein>